<dbReference type="Pfam" id="PF00089">
    <property type="entry name" value="Trypsin"/>
    <property type="match status" value="1"/>
</dbReference>
<dbReference type="OrthoDB" id="6159137at2759"/>
<evidence type="ECO:0000256" key="2">
    <source>
        <dbReference type="ARBA" id="ARBA00022801"/>
    </source>
</evidence>
<sequence>MEAYLSLLQFVFLIILIVFLTFAILHFIVCFKKEEDIEINQTTKRTASVTLTEKETTYTVTYQTVRTPTPLPKGITCTWKPSVKTIAITHYYEGNQSPTIHTKDIYKSSDTATSTGILVKDKSLDGELVNDIVKGFLLALVKYKPPQDVTFGCTLTIVAEKWTLTAASCIESIEELDSLDSFVMMKGLGEGGQGRLHAVSDIMMHPLYQGVNKSYDLAAIKSEDDLVKVGNIFVTLPTLVDYLTVTIGDKMDLLGFGKFRNIDKNALVRNIRQVSVYKLPIKHCPNDTATWSPRHLVGGEAISRGSCGKVPLCAGVVENRNTPCNYCAGAPLLYRNVLLGVMSDNPHCGLACDPALYVNIAAGLVTCSVLMAVFVAGTLGVSVLQFVTAASAREEPQDVTNIY</sequence>
<keyword evidence="5" id="KW-0812">Transmembrane</keyword>
<reference evidence="7" key="1">
    <citation type="submission" date="2021-12" db="EMBL/GenBank/DDBJ databases">
        <authorList>
            <person name="Martin H S."/>
        </authorList>
    </citation>
    <scope>NUCLEOTIDE SEQUENCE</scope>
</reference>
<keyword evidence="2" id="KW-0378">Hydrolase</keyword>
<evidence type="ECO:0000259" key="6">
    <source>
        <dbReference type="SMART" id="SM00020"/>
    </source>
</evidence>
<dbReference type="EMBL" id="OV170223">
    <property type="protein sequence ID" value="CAH0722103.1"/>
    <property type="molecule type" value="Genomic_DNA"/>
</dbReference>
<dbReference type="Gene3D" id="2.40.10.10">
    <property type="entry name" value="Trypsin-like serine proteases"/>
    <property type="match status" value="1"/>
</dbReference>
<dbReference type="InterPro" id="IPR001254">
    <property type="entry name" value="Trypsin_dom"/>
</dbReference>
<keyword evidence="8" id="KW-1185">Reference proteome</keyword>
<evidence type="ECO:0000313" key="8">
    <source>
        <dbReference type="Proteomes" id="UP000838878"/>
    </source>
</evidence>
<protein>
    <recommendedName>
        <fullName evidence="6">Peptidase S1 domain-containing protein</fullName>
    </recommendedName>
</protein>
<evidence type="ECO:0000313" key="7">
    <source>
        <dbReference type="EMBL" id="CAH0722103.1"/>
    </source>
</evidence>
<name>A0A8J9UL17_9NEOP</name>
<dbReference type="AlphaFoldDB" id="A0A8J9UL17"/>
<feature type="domain" description="Peptidase S1" evidence="6">
    <location>
        <begin position="127"/>
        <end position="365"/>
    </location>
</feature>
<evidence type="ECO:0000256" key="5">
    <source>
        <dbReference type="SAM" id="Phobius"/>
    </source>
</evidence>
<evidence type="ECO:0000256" key="1">
    <source>
        <dbReference type="ARBA" id="ARBA00022670"/>
    </source>
</evidence>
<feature type="transmembrane region" description="Helical" evidence="5">
    <location>
        <begin position="7"/>
        <end position="29"/>
    </location>
</feature>
<keyword evidence="5" id="KW-0472">Membrane</keyword>
<keyword evidence="4" id="KW-1015">Disulfide bond</keyword>
<dbReference type="GO" id="GO:0006508">
    <property type="term" value="P:proteolysis"/>
    <property type="evidence" value="ECO:0007669"/>
    <property type="project" value="UniProtKB-KW"/>
</dbReference>
<dbReference type="SUPFAM" id="SSF50494">
    <property type="entry name" value="Trypsin-like serine proteases"/>
    <property type="match status" value="1"/>
</dbReference>
<dbReference type="SMART" id="SM00020">
    <property type="entry name" value="Tryp_SPc"/>
    <property type="match status" value="1"/>
</dbReference>
<keyword evidence="3" id="KW-0720">Serine protease</keyword>
<evidence type="ECO:0000256" key="3">
    <source>
        <dbReference type="ARBA" id="ARBA00022825"/>
    </source>
</evidence>
<evidence type="ECO:0000256" key="4">
    <source>
        <dbReference type="ARBA" id="ARBA00023157"/>
    </source>
</evidence>
<dbReference type="PANTHER" id="PTHR24276:SF98">
    <property type="entry name" value="FI18310P1-RELATED"/>
    <property type="match status" value="1"/>
</dbReference>
<proteinExistence type="predicted"/>
<gene>
    <name evidence="7" type="ORF">BINO364_LOCUS8116</name>
</gene>
<keyword evidence="1" id="KW-0645">Protease</keyword>
<keyword evidence="5" id="KW-1133">Transmembrane helix</keyword>
<dbReference type="GO" id="GO:0004252">
    <property type="term" value="F:serine-type endopeptidase activity"/>
    <property type="evidence" value="ECO:0007669"/>
    <property type="project" value="InterPro"/>
</dbReference>
<feature type="non-terminal residue" evidence="7">
    <location>
        <position position="403"/>
    </location>
</feature>
<dbReference type="InterPro" id="IPR043504">
    <property type="entry name" value="Peptidase_S1_PA_chymotrypsin"/>
</dbReference>
<dbReference type="PANTHER" id="PTHR24276">
    <property type="entry name" value="POLYSERASE-RELATED"/>
    <property type="match status" value="1"/>
</dbReference>
<feature type="transmembrane region" description="Helical" evidence="5">
    <location>
        <begin position="356"/>
        <end position="384"/>
    </location>
</feature>
<dbReference type="InterPro" id="IPR009003">
    <property type="entry name" value="Peptidase_S1_PA"/>
</dbReference>
<accession>A0A8J9UL17</accession>
<organism evidence="7 8">
    <name type="scientific">Brenthis ino</name>
    <name type="common">lesser marbled fritillary</name>
    <dbReference type="NCBI Taxonomy" id="405034"/>
    <lineage>
        <taxon>Eukaryota</taxon>
        <taxon>Metazoa</taxon>
        <taxon>Ecdysozoa</taxon>
        <taxon>Arthropoda</taxon>
        <taxon>Hexapoda</taxon>
        <taxon>Insecta</taxon>
        <taxon>Pterygota</taxon>
        <taxon>Neoptera</taxon>
        <taxon>Endopterygota</taxon>
        <taxon>Lepidoptera</taxon>
        <taxon>Glossata</taxon>
        <taxon>Ditrysia</taxon>
        <taxon>Papilionoidea</taxon>
        <taxon>Nymphalidae</taxon>
        <taxon>Heliconiinae</taxon>
        <taxon>Argynnini</taxon>
        <taxon>Brenthis</taxon>
    </lineage>
</organism>
<dbReference type="Proteomes" id="UP000838878">
    <property type="component" value="Chromosome 3"/>
</dbReference>
<dbReference type="InterPro" id="IPR050430">
    <property type="entry name" value="Peptidase_S1"/>
</dbReference>